<sequence length="179" mass="20428">MERRKIVAFTIALGIICLSLAIKWYQDSKIVADVYYTDETRPALGEPGSEHSHMSILVFIDGKAFDFSVPEFQLKSEYIHFEDGDGITIHKHAKGATLRFLLQTLGIDLTSDCFRVSDKEEYCVDVNKTLRAYLNREPFVDWASYELRKGDKILIDYGTSTKMDIELKLNAVPDLPENL</sequence>
<name>A0A1G2RIH7_9BACT</name>
<comment type="caution">
    <text evidence="1">The sequence shown here is derived from an EMBL/GenBank/DDBJ whole genome shotgun (WGS) entry which is preliminary data.</text>
</comment>
<dbReference type="EMBL" id="MHUF01000015">
    <property type="protein sequence ID" value="OHA72640.1"/>
    <property type="molecule type" value="Genomic_DNA"/>
</dbReference>
<accession>A0A1G2RIH7</accession>
<gene>
    <name evidence="1" type="ORF">A3A27_00950</name>
</gene>
<dbReference type="Proteomes" id="UP000177287">
    <property type="component" value="Unassembled WGS sequence"/>
</dbReference>
<evidence type="ECO:0000313" key="1">
    <source>
        <dbReference type="EMBL" id="OHA72640.1"/>
    </source>
</evidence>
<reference evidence="1 2" key="1">
    <citation type="journal article" date="2016" name="Nat. Commun.">
        <title>Thousands of microbial genomes shed light on interconnected biogeochemical processes in an aquifer system.</title>
        <authorList>
            <person name="Anantharaman K."/>
            <person name="Brown C.T."/>
            <person name="Hug L.A."/>
            <person name="Sharon I."/>
            <person name="Castelle C.J."/>
            <person name="Probst A.J."/>
            <person name="Thomas B.C."/>
            <person name="Singh A."/>
            <person name="Wilkins M.J."/>
            <person name="Karaoz U."/>
            <person name="Brodie E.L."/>
            <person name="Williams K.H."/>
            <person name="Hubbard S.S."/>
            <person name="Banfield J.F."/>
        </authorList>
    </citation>
    <scope>NUCLEOTIDE SEQUENCE [LARGE SCALE GENOMIC DNA]</scope>
</reference>
<evidence type="ECO:0008006" key="3">
    <source>
        <dbReference type="Google" id="ProtNLM"/>
    </source>
</evidence>
<proteinExistence type="predicted"/>
<evidence type="ECO:0000313" key="2">
    <source>
        <dbReference type="Proteomes" id="UP000177287"/>
    </source>
</evidence>
<protein>
    <recommendedName>
        <fullName evidence="3">Protein-disulfide isomerase</fullName>
    </recommendedName>
</protein>
<dbReference type="AlphaFoldDB" id="A0A1G2RIH7"/>
<organism evidence="1 2">
    <name type="scientific">Candidatus Wildermuthbacteria bacterium RIFCSPLOWO2_01_FULL_47_18</name>
    <dbReference type="NCBI Taxonomy" id="1802460"/>
    <lineage>
        <taxon>Bacteria</taxon>
        <taxon>Candidatus Wildermuthiibacteriota</taxon>
    </lineage>
</organism>